<dbReference type="CDD" id="cd11559">
    <property type="entry name" value="W2_eIF4G1_like"/>
    <property type="match status" value="1"/>
</dbReference>
<dbReference type="Pfam" id="PF21140">
    <property type="entry name" value="eIF4G1-like_eIF4E-bd"/>
    <property type="match status" value="1"/>
</dbReference>
<dbReference type="GO" id="GO:0003743">
    <property type="term" value="F:translation initiation factor activity"/>
    <property type="evidence" value="ECO:0007669"/>
    <property type="project" value="UniProtKB-KW"/>
</dbReference>
<dbReference type="Pfam" id="PF02854">
    <property type="entry name" value="MIF4G"/>
    <property type="match status" value="1"/>
</dbReference>
<dbReference type="PANTHER" id="PTHR23253:SF78">
    <property type="entry name" value="EUKARYOTIC TRANSLATION INITIATION FACTOR 4G1, ISOFORM B-RELATED"/>
    <property type="match status" value="1"/>
</dbReference>
<dbReference type="Proteomes" id="UP000694920">
    <property type="component" value="Unplaced"/>
</dbReference>
<feature type="region of interest" description="Disordered" evidence="6">
    <location>
        <begin position="351"/>
        <end position="409"/>
    </location>
</feature>
<feature type="compositionally biased region" description="Basic and acidic residues" evidence="6">
    <location>
        <begin position="246"/>
        <end position="262"/>
    </location>
</feature>
<evidence type="ECO:0000256" key="3">
    <source>
        <dbReference type="ARBA" id="ARBA00022553"/>
    </source>
</evidence>
<feature type="compositionally biased region" description="Polar residues" evidence="6">
    <location>
        <begin position="478"/>
        <end position="487"/>
    </location>
</feature>
<feature type="compositionally biased region" description="Polar residues" evidence="6">
    <location>
        <begin position="10"/>
        <end position="27"/>
    </location>
</feature>
<feature type="region of interest" description="Disordered" evidence="6">
    <location>
        <begin position="1"/>
        <end position="49"/>
    </location>
</feature>
<feature type="compositionally biased region" description="Polar residues" evidence="6">
    <location>
        <begin position="229"/>
        <end position="238"/>
    </location>
</feature>
<dbReference type="FunFam" id="1.25.40.180:FF:000042">
    <property type="entry name" value="Eukaryotic translation initiation factor 4 gamma"/>
    <property type="match status" value="1"/>
</dbReference>
<evidence type="ECO:0000313" key="10">
    <source>
        <dbReference type="RefSeq" id="XP_024939403.1"/>
    </source>
</evidence>
<feature type="region of interest" description="Disordered" evidence="6">
    <location>
        <begin position="1339"/>
        <end position="1427"/>
    </location>
</feature>
<keyword evidence="2 10" id="KW-0396">Initiation factor</keyword>
<protein>
    <submittedName>
        <fullName evidence="10">Eukaryotic translation initiation factor 4 gamma 1 isoform X9</fullName>
    </submittedName>
</protein>
<dbReference type="RefSeq" id="XP_024939403.1">
    <property type="nucleotide sequence ID" value="XM_025083635.1"/>
</dbReference>
<reference evidence="10" key="1">
    <citation type="submission" date="2025-08" db="UniProtKB">
        <authorList>
            <consortium name="RefSeq"/>
        </authorList>
    </citation>
    <scope>IDENTIFICATION</scope>
</reference>
<sequence>MGKQAHLQAQPPSLQQVYMPNQTRPTSQGYYQPGPRPQQPRGLNHRSQGGAAQVVGMPGVGAGGAQPTAMYSHHGSIAMQPGAMYLQGQVSSLHTGPHQQGVYPMNNQMPIQVVFTGPPQRHQGHQNQSFYQSYPPALLAQNMFGFTHGPAPQHGYYYQTPSAPINLGRPGAGAVSGGAQHVGGPLAGAQGATVVPQGTIPQPTQQPQPIPPMAIPLTQTDVYSGHNGGVTNVTNSVPKYQKRRRENAIDIVDPKTGKKINEDLSDNDTATQSGESSNRETPQPQNCSAEVVAEFAARVAKVAAEDTKSGSPVPASISEATVTTAGSIGSSNSSANVVTSISVTNTAATSTASSPASQNASQSPQNLKVQSNQNNDTNSNLCNISSPMPTQSIPSVTTPLSSQSLGTSSNALPVEAYPAKTESKPLHSNVKEFHPRSETKHVIVPEEYKAPTLLPSKDNVPAQTATSSAQKVTEVDVSPTTVDATSTGVPQATAVPANLPIPNVAEVPSVPVAPVAVAATSASTVVPVREPFPSLASKNSSSSPPRRKTQSQSAVAALVDLPPSGKEQKERKTSEKSSRGATPTPAYQPEHHEKANGETSVEKQESDVPANKNDAQQKTADGKATQKQKNKGKLKRDINRKGAEKEGTDMDAFVNVAPTAKPEIKQQQQPQEIKDIEPTKDSNNEAVKEISREAKEKEDKESEKQTSQTESVVVAPEIPKESTPVQQSPVVEKPVAIPNNKEQFKEPSPTIEDNAKTQEVCKMPVKTATNDVVDHAKITDEIELESVIVAQKNEENSKVSALGATSREQQPETPVIEKQNENEPPNQIDSTPKGQPTLKYTYKDDQWSPLNMSGKKVYDREFLMNLQEDPNSKIKPLNLPDLEVVLKDNTRSRSTMDLKQFKDPSFGRHDLLFPGFAKGPMNTRVPPLNKRSHPGKPKTNKPNVIHVSLSLREDVKLRETENAWRPARLKSGDIAEEDGKTEDLYKRVRGVLNKLTPEKFDKLVGQVRSLPIDTQEKLQGVIDLVFEKAVDEPSFSVAYALMCKELGMMEVNGGDKKTLSGRQESSGNFRKLIITRCQMEFEKNSADESARVQKLKEIEECTDPDKKKELQATFEEEERRIRVKSVGNIRFIGELFKQSMLTSKIMHTCIQHLLSQPDEESLECLCKLLTTVGKGLESKGPSYLSPYFEQMRKIANQKGPGKVSSRVRFMLQDVIDLRANKWVPRRDDSNPKTIDQIQKEAESERLDMQLNNTPLNTPRKDDRNNDRKRNRAIGGSVEDGWSQPISRTRQPYSVETSKLKNKPPPMDDLQLGSRNVYMWKNPVPISKTITPNKYACLDTSDQDKQRMPLQLSGSRSTGPREYGRTDYKSSYEGRSSRNGNYQMSRSGSSSRENSLLDGSRSQSISMPPPTIKAAPQPATPSSNKPPMSEEKFIKILSSILEEYVSEYNVEYTVQEIRENFDSSFLAKFVSESINIVLEKSTAARERVSKLFSQLILQNVLPLTLFRSGFSKVLELADDLIIDIPKIWTYFAELFSQVVEEGAHPLSEMKLTLATLRSQGHAGKLMGELLAKLSRDKGPKWVSDKWDQSGLKWSDIVDESRENVDAIIKDYKLEFLTGDCKSLEAGSGSQLTMEQIHEQLRNLMKENSFDEICSWITANVGDRAKEPQFIRVLVTAILEVSIEQNRRINMETFKELETLIQRYVDANDKLELQCLFAIQAYIHKIEHPSGVLLQIISALSDQSILSCESFIAWENDKTPSEFEGKAVAMKSLTSFFTALKEADDSGEEA</sequence>
<feature type="compositionally biased region" description="Basic and acidic residues" evidence="6">
    <location>
        <begin position="566"/>
        <end position="578"/>
    </location>
</feature>
<feature type="region of interest" description="Disordered" evidence="6">
    <location>
        <begin position="453"/>
        <end position="487"/>
    </location>
</feature>
<feature type="region of interest" description="Disordered" evidence="6">
    <location>
        <begin position="795"/>
        <end position="837"/>
    </location>
</feature>
<feature type="compositionally biased region" description="Basic and acidic residues" evidence="6">
    <location>
        <begin position="672"/>
        <end position="704"/>
    </location>
</feature>
<evidence type="ECO:0000259" key="8">
    <source>
        <dbReference type="PROSITE" id="PS51366"/>
    </source>
</evidence>
<dbReference type="GO" id="GO:0006417">
    <property type="term" value="P:regulation of translation"/>
    <property type="evidence" value="ECO:0007669"/>
    <property type="project" value="UniProtKB-KW"/>
</dbReference>
<keyword evidence="5" id="KW-0648">Protein biosynthesis</keyword>
<feature type="compositionally biased region" description="Basic residues" evidence="6">
    <location>
        <begin position="930"/>
        <end position="939"/>
    </location>
</feature>
<feature type="compositionally biased region" description="Low complexity" evidence="6">
    <location>
        <begin position="351"/>
        <end position="366"/>
    </location>
</feature>
<evidence type="ECO:0000313" key="9">
    <source>
        <dbReference type="Proteomes" id="UP000694920"/>
    </source>
</evidence>
<keyword evidence="3" id="KW-0597">Phosphoprotein</keyword>
<feature type="compositionally biased region" description="Basic and acidic residues" evidence="6">
    <location>
        <begin position="1258"/>
        <end position="1267"/>
    </location>
</feature>
<keyword evidence="9" id="KW-1185">Reference proteome</keyword>
<dbReference type="PROSITE" id="PS51366">
    <property type="entry name" value="MI"/>
    <property type="match status" value="1"/>
</dbReference>
<evidence type="ECO:0000256" key="6">
    <source>
        <dbReference type="SAM" id="MobiDB-lite"/>
    </source>
</evidence>
<proteinExistence type="inferred from homology"/>
<dbReference type="Gene3D" id="1.25.40.180">
    <property type="match status" value="3"/>
</dbReference>
<keyword evidence="4" id="KW-0810">Translation regulation</keyword>
<name>A0AAJ7REJ7_CEPCN</name>
<dbReference type="CTD" id="100115514"/>
<dbReference type="InterPro" id="IPR049485">
    <property type="entry name" value="eIF4G1-like_eIF4E-bd"/>
</dbReference>
<evidence type="ECO:0000256" key="1">
    <source>
        <dbReference type="ARBA" id="ARBA00005775"/>
    </source>
</evidence>
<feature type="compositionally biased region" description="Basic and acidic residues" evidence="6">
    <location>
        <begin position="1361"/>
        <end position="1375"/>
    </location>
</feature>
<dbReference type="Pfam" id="PF02020">
    <property type="entry name" value="W2"/>
    <property type="match status" value="1"/>
</dbReference>
<dbReference type="SUPFAM" id="SSF48371">
    <property type="entry name" value="ARM repeat"/>
    <property type="match status" value="3"/>
</dbReference>
<dbReference type="SMART" id="SM00515">
    <property type="entry name" value="eIF5C"/>
    <property type="match status" value="1"/>
</dbReference>
<feature type="compositionally biased region" description="Polar residues" evidence="6">
    <location>
        <begin position="822"/>
        <end position="834"/>
    </location>
</feature>
<dbReference type="InterPro" id="IPR003307">
    <property type="entry name" value="W2_domain"/>
</dbReference>
<organism evidence="9 10">
    <name type="scientific">Cephus cinctus</name>
    <name type="common">Wheat stem sawfly</name>
    <dbReference type="NCBI Taxonomy" id="211228"/>
    <lineage>
        <taxon>Eukaryota</taxon>
        <taxon>Metazoa</taxon>
        <taxon>Ecdysozoa</taxon>
        <taxon>Arthropoda</taxon>
        <taxon>Hexapoda</taxon>
        <taxon>Insecta</taxon>
        <taxon>Pterygota</taxon>
        <taxon>Neoptera</taxon>
        <taxon>Endopterygota</taxon>
        <taxon>Hymenoptera</taxon>
        <taxon>Cephoidea</taxon>
        <taxon>Cephidae</taxon>
        <taxon>Cephus</taxon>
    </lineage>
</organism>
<feature type="compositionally biased region" description="Low complexity" evidence="6">
    <location>
        <begin position="1384"/>
        <end position="1393"/>
    </location>
</feature>
<feature type="domain" description="MI" evidence="8">
    <location>
        <begin position="1431"/>
        <end position="1553"/>
    </location>
</feature>
<feature type="compositionally biased region" description="Low complexity" evidence="6">
    <location>
        <begin position="532"/>
        <end position="544"/>
    </location>
</feature>
<dbReference type="GeneID" id="107266392"/>
<accession>A0AAJ7REJ7</accession>
<feature type="compositionally biased region" description="Polar residues" evidence="6">
    <location>
        <begin position="461"/>
        <end position="471"/>
    </location>
</feature>
<dbReference type="InterPro" id="IPR016024">
    <property type="entry name" value="ARM-type_fold"/>
</dbReference>
<dbReference type="SMART" id="SM00544">
    <property type="entry name" value="MA3"/>
    <property type="match status" value="1"/>
</dbReference>
<dbReference type="GO" id="GO:0003729">
    <property type="term" value="F:mRNA binding"/>
    <property type="evidence" value="ECO:0007669"/>
    <property type="project" value="TreeGrafter"/>
</dbReference>
<dbReference type="InterPro" id="IPR003891">
    <property type="entry name" value="Initiation_fac_eIF4g_MI"/>
</dbReference>
<feature type="region of interest" description="Disordered" evidence="6">
    <location>
        <begin position="229"/>
        <end position="288"/>
    </location>
</feature>
<feature type="compositionally biased region" description="Polar residues" evidence="6">
    <location>
        <begin position="267"/>
        <end position="288"/>
    </location>
</feature>
<feature type="compositionally biased region" description="Polar residues" evidence="6">
    <location>
        <begin position="367"/>
        <end position="409"/>
    </location>
</feature>
<feature type="region of interest" description="Disordered" evidence="6">
    <location>
        <begin position="532"/>
        <end position="758"/>
    </location>
</feature>
<evidence type="ECO:0000256" key="4">
    <source>
        <dbReference type="ARBA" id="ARBA00022845"/>
    </source>
</evidence>
<feature type="compositionally biased region" description="Basic and acidic residues" evidence="6">
    <location>
        <begin position="589"/>
        <end position="606"/>
    </location>
</feature>
<feature type="region of interest" description="Disordered" evidence="6">
    <location>
        <begin position="1241"/>
        <end position="1311"/>
    </location>
</feature>
<dbReference type="GO" id="GO:0016281">
    <property type="term" value="C:eukaryotic translation initiation factor 4F complex"/>
    <property type="evidence" value="ECO:0007669"/>
    <property type="project" value="TreeGrafter"/>
</dbReference>
<feature type="compositionally biased region" description="Polar residues" evidence="6">
    <location>
        <begin position="1283"/>
        <end position="1296"/>
    </location>
</feature>
<dbReference type="SMART" id="SM00543">
    <property type="entry name" value="MIF4G"/>
    <property type="match status" value="1"/>
</dbReference>
<evidence type="ECO:0000259" key="7">
    <source>
        <dbReference type="PROSITE" id="PS51363"/>
    </source>
</evidence>
<feature type="region of interest" description="Disordered" evidence="6">
    <location>
        <begin position="917"/>
        <end position="942"/>
    </location>
</feature>
<gene>
    <name evidence="10" type="primary">LOC107266392</name>
</gene>
<dbReference type="InterPro" id="IPR003890">
    <property type="entry name" value="MIF4G-like_typ-3"/>
</dbReference>
<feature type="domain" description="W2" evidence="7">
    <location>
        <begin position="1625"/>
        <end position="1788"/>
    </location>
</feature>
<feature type="compositionally biased region" description="Basic and acidic residues" evidence="6">
    <location>
        <begin position="635"/>
        <end position="648"/>
    </location>
</feature>
<evidence type="ECO:0000256" key="5">
    <source>
        <dbReference type="ARBA" id="ARBA00022917"/>
    </source>
</evidence>
<evidence type="ECO:0000256" key="2">
    <source>
        <dbReference type="ARBA" id="ARBA00022540"/>
    </source>
</evidence>
<dbReference type="PROSITE" id="PS51363">
    <property type="entry name" value="W2"/>
    <property type="match status" value="1"/>
</dbReference>
<comment type="similarity">
    <text evidence="1">Belongs to the eukaryotic initiation factor 4G family.</text>
</comment>
<dbReference type="Pfam" id="PF02847">
    <property type="entry name" value="MA3"/>
    <property type="match status" value="1"/>
</dbReference>
<dbReference type="PANTHER" id="PTHR23253">
    <property type="entry name" value="EUKARYOTIC TRANSLATION INITIATION FACTOR 4 GAMMA"/>
    <property type="match status" value="1"/>
</dbReference>